<dbReference type="AlphaFoldDB" id="A0A0R3WZ02"/>
<keyword evidence="2" id="KW-0808">Transferase</keyword>
<feature type="transmembrane region" description="Helical" evidence="4">
    <location>
        <begin position="86"/>
        <end position="104"/>
    </location>
</feature>
<dbReference type="STRING" id="6205.A0A0R3WZ02"/>
<protein>
    <submittedName>
        <fullName evidence="8">Acyltransf_C domain-containing protein</fullName>
    </submittedName>
</protein>
<feature type="transmembrane region" description="Helical" evidence="4">
    <location>
        <begin position="110"/>
        <end position="129"/>
    </location>
</feature>
<keyword evidence="4" id="KW-1133">Transmembrane helix</keyword>
<feature type="domain" description="Acyltransferase C-terminal" evidence="5">
    <location>
        <begin position="3"/>
        <end position="47"/>
    </location>
</feature>
<dbReference type="WBParaSite" id="TTAC_0000599201-mRNA-1">
    <property type="protein sequence ID" value="TTAC_0000599201-mRNA-1"/>
    <property type="gene ID" value="TTAC_0000599201"/>
</dbReference>
<dbReference type="Proteomes" id="UP000274429">
    <property type="component" value="Unassembled WGS sequence"/>
</dbReference>
<evidence type="ECO:0000256" key="2">
    <source>
        <dbReference type="ARBA" id="ARBA00022679"/>
    </source>
</evidence>
<evidence type="ECO:0000256" key="1">
    <source>
        <dbReference type="ARBA" id="ARBA00008655"/>
    </source>
</evidence>
<keyword evidence="7" id="KW-1185">Reference proteome</keyword>
<name>A0A0R3WZ02_HYDTA</name>
<keyword evidence="4" id="KW-0472">Membrane</keyword>
<evidence type="ECO:0000313" key="6">
    <source>
        <dbReference type="EMBL" id="VDM28102.1"/>
    </source>
</evidence>
<accession>A0A0R3WZ02</accession>
<reference evidence="8" key="1">
    <citation type="submission" date="2017-02" db="UniProtKB">
        <authorList>
            <consortium name="WormBaseParasite"/>
        </authorList>
    </citation>
    <scope>IDENTIFICATION</scope>
</reference>
<reference evidence="6 7" key="2">
    <citation type="submission" date="2018-11" db="EMBL/GenBank/DDBJ databases">
        <authorList>
            <consortium name="Pathogen Informatics"/>
        </authorList>
    </citation>
    <scope>NUCLEOTIDE SEQUENCE [LARGE SCALE GENOMIC DNA]</scope>
</reference>
<evidence type="ECO:0000256" key="4">
    <source>
        <dbReference type="SAM" id="Phobius"/>
    </source>
</evidence>
<dbReference type="GO" id="GO:0012505">
    <property type="term" value="C:endomembrane system"/>
    <property type="evidence" value="ECO:0007669"/>
    <property type="project" value="TreeGrafter"/>
</dbReference>
<dbReference type="PANTHER" id="PTHR10983">
    <property type="entry name" value="1-ACYLGLYCEROL-3-PHOSPHATE ACYLTRANSFERASE-RELATED"/>
    <property type="match status" value="1"/>
</dbReference>
<comment type="similarity">
    <text evidence="1">Belongs to the 1-acyl-sn-glycerol-3-phosphate acyltransferase family.</text>
</comment>
<dbReference type="Pfam" id="PF16076">
    <property type="entry name" value="Acyltransf_C"/>
    <property type="match status" value="1"/>
</dbReference>
<dbReference type="OrthoDB" id="189226at2759"/>
<evidence type="ECO:0000313" key="7">
    <source>
        <dbReference type="Proteomes" id="UP000274429"/>
    </source>
</evidence>
<dbReference type="PANTHER" id="PTHR10983:SF16">
    <property type="entry name" value="LYSOCARDIOLIPIN ACYLTRANSFERASE 1"/>
    <property type="match status" value="1"/>
</dbReference>
<dbReference type="GO" id="GO:0016746">
    <property type="term" value="F:acyltransferase activity"/>
    <property type="evidence" value="ECO:0007669"/>
    <property type="project" value="UniProtKB-KW"/>
</dbReference>
<proteinExistence type="inferred from homology"/>
<organism evidence="8">
    <name type="scientific">Hydatigena taeniaeformis</name>
    <name type="common">Feline tapeworm</name>
    <name type="synonym">Taenia taeniaeformis</name>
    <dbReference type="NCBI Taxonomy" id="6205"/>
    <lineage>
        <taxon>Eukaryota</taxon>
        <taxon>Metazoa</taxon>
        <taxon>Spiralia</taxon>
        <taxon>Lophotrochozoa</taxon>
        <taxon>Platyhelminthes</taxon>
        <taxon>Cestoda</taxon>
        <taxon>Eucestoda</taxon>
        <taxon>Cyclophyllidea</taxon>
        <taxon>Taeniidae</taxon>
        <taxon>Hydatigera</taxon>
    </lineage>
</organism>
<dbReference type="InterPro" id="IPR032098">
    <property type="entry name" value="Acyltransf_C"/>
</dbReference>
<evidence type="ECO:0000256" key="3">
    <source>
        <dbReference type="ARBA" id="ARBA00023315"/>
    </source>
</evidence>
<keyword evidence="4" id="KW-0812">Transmembrane</keyword>
<gene>
    <name evidence="6" type="ORF">TTAC_LOCUS5976</name>
</gene>
<evidence type="ECO:0000259" key="5">
    <source>
        <dbReference type="Pfam" id="PF16076"/>
    </source>
</evidence>
<keyword evidence="3" id="KW-0012">Acyltransferase</keyword>
<evidence type="ECO:0000313" key="8">
    <source>
        <dbReference type="WBParaSite" id="TTAC_0000599201-mRNA-1"/>
    </source>
</evidence>
<dbReference type="EMBL" id="UYWX01010042">
    <property type="protein sequence ID" value="VDM28102.1"/>
    <property type="molecule type" value="Genomic_DNA"/>
</dbReference>
<sequence>MRPRTLHIHLQRCPIADVPQDHDALRNWLTSRFALKDKLFADLEEVKKNRQRQPNVDEVKDAFLNNLSISKVPNGFDELPRLRRRWLFTAFICLATVTAFLLFVHPWLRYAYFGSVVGATLLGIPYVWLTV</sequence>